<gene>
    <name evidence="2" type="ORF">N7517_003654</name>
</gene>
<dbReference type="InterPro" id="IPR009072">
    <property type="entry name" value="Histone-fold"/>
</dbReference>
<dbReference type="CDD" id="cd00076">
    <property type="entry name" value="HFD_SF"/>
    <property type="match status" value="1"/>
</dbReference>
<reference evidence="2" key="1">
    <citation type="submission" date="2022-12" db="EMBL/GenBank/DDBJ databases">
        <authorList>
            <person name="Petersen C."/>
        </authorList>
    </citation>
    <scope>NUCLEOTIDE SEQUENCE</scope>
    <source>
        <strain evidence="2">IBT 3081</strain>
    </source>
</reference>
<dbReference type="OrthoDB" id="5402929at2759"/>
<evidence type="ECO:0000313" key="3">
    <source>
        <dbReference type="Proteomes" id="UP001147752"/>
    </source>
</evidence>
<accession>A0A9W9V7D6</accession>
<feature type="compositionally biased region" description="Low complexity" evidence="1">
    <location>
        <begin position="190"/>
        <end position="205"/>
    </location>
</feature>
<protein>
    <submittedName>
        <fullName evidence="2">Bromodomain transcription factor</fullName>
    </submittedName>
</protein>
<comment type="caution">
    <text evidence="2">The sequence shown here is derived from an EMBL/GenBank/DDBJ whole genome shotgun (WGS) entry which is preliminary data.</text>
</comment>
<dbReference type="AlphaFoldDB" id="A0A9W9V7D6"/>
<dbReference type="GeneID" id="81460567"/>
<proteinExistence type="predicted"/>
<name>A0A9W9V7D6_9EURO</name>
<organism evidence="2 3">
    <name type="scientific">Penicillium concentricum</name>
    <dbReference type="NCBI Taxonomy" id="293559"/>
    <lineage>
        <taxon>Eukaryota</taxon>
        <taxon>Fungi</taxon>
        <taxon>Dikarya</taxon>
        <taxon>Ascomycota</taxon>
        <taxon>Pezizomycotina</taxon>
        <taxon>Eurotiomycetes</taxon>
        <taxon>Eurotiomycetidae</taxon>
        <taxon>Eurotiales</taxon>
        <taxon>Aspergillaceae</taxon>
        <taxon>Penicillium</taxon>
    </lineage>
</organism>
<evidence type="ECO:0000256" key="1">
    <source>
        <dbReference type="SAM" id="MobiDB-lite"/>
    </source>
</evidence>
<dbReference type="RefSeq" id="XP_056577634.1">
    <property type="nucleotide sequence ID" value="XM_056721384.1"/>
</dbReference>
<reference evidence="2" key="2">
    <citation type="journal article" date="2023" name="IMA Fungus">
        <title>Comparative genomic study of the Penicillium genus elucidates a diverse pangenome and 15 lateral gene transfer events.</title>
        <authorList>
            <person name="Petersen C."/>
            <person name="Sorensen T."/>
            <person name="Nielsen M.R."/>
            <person name="Sondergaard T.E."/>
            <person name="Sorensen J.L."/>
            <person name="Fitzpatrick D.A."/>
            <person name="Frisvad J.C."/>
            <person name="Nielsen K.L."/>
        </authorList>
    </citation>
    <scope>NUCLEOTIDE SEQUENCE</scope>
    <source>
        <strain evidence="2">IBT 3081</strain>
    </source>
</reference>
<keyword evidence="3" id="KW-1185">Reference proteome</keyword>
<evidence type="ECO:0000313" key="2">
    <source>
        <dbReference type="EMBL" id="KAJ5371648.1"/>
    </source>
</evidence>
<dbReference type="EMBL" id="JAPZBT010000002">
    <property type="protein sequence ID" value="KAJ5371648.1"/>
    <property type="molecule type" value="Genomic_DNA"/>
</dbReference>
<feature type="region of interest" description="Disordered" evidence="1">
    <location>
        <begin position="188"/>
        <end position="219"/>
    </location>
</feature>
<sequence>MSGPNLHNALLRPPIIQILRAQGFHSTRPSVLESIQDLTGRYLIILALSAAEHAANAHPHDPVPDLEDIYQALLDAGAIRPQMREWEEDWHGEEDMRGIDAFLGWITGPVHREIRRVAGFVPSEGDMVDPDAVEKEDYLTALKKKHSKTGEESRYAGTVLGKHAEEHPVIIEGGAPSIQDWGAQIRARVSEAPDSDSSGVSSAPSHLSEDQVMDQVMEA</sequence>
<dbReference type="GO" id="GO:0046982">
    <property type="term" value="F:protein heterodimerization activity"/>
    <property type="evidence" value="ECO:0007669"/>
    <property type="project" value="InterPro"/>
</dbReference>
<dbReference type="Gene3D" id="1.10.20.10">
    <property type="entry name" value="Histone, subunit A"/>
    <property type="match status" value="1"/>
</dbReference>
<dbReference type="Proteomes" id="UP001147752">
    <property type="component" value="Unassembled WGS sequence"/>
</dbReference>